<gene>
    <name evidence="1" type="ORF">V6N12_043432</name>
</gene>
<evidence type="ECO:0000313" key="1">
    <source>
        <dbReference type="EMBL" id="KAK8537263.1"/>
    </source>
</evidence>
<reference evidence="1 2" key="1">
    <citation type="journal article" date="2024" name="G3 (Bethesda)">
        <title>Genome assembly of Hibiscus sabdariffa L. provides insights into metabolisms of medicinal natural products.</title>
        <authorList>
            <person name="Kim T."/>
        </authorList>
    </citation>
    <scope>NUCLEOTIDE SEQUENCE [LARGE SCALE GENOMIC DNA]</scope>
    <source>
        <strain evidence="1">TK-2024</strain>
        <tissue evidence="1">Old leaves</tissue>
    </source>
</reference>
<sequence length="86" mass="9303">MSSQIPECMVPISSTFPDSFVNTSMETDRFARHQASPNVYDQVLNVSCDTDSSGHDMAAVGEGSCWVCDEMAGDLCQCEELGEMGN</sequence>
<keyword evidence="2" id="KW-1185">Reference proteome</keyword>
<organism evidence="1 2">
    <name type="scientific">Hibiscus sabdariffa</name>
    <name type="common">roselle</name>
    <dbReference type="NCBI Taxonomy" id="183260"/>
    <lineage>
        <taxon>Eukaryota</taxon>
        <taxon>Viridiplantae</taxon>
        <taxon>Streptophyta</taxon>
        <taxon>Embryophyta</taxon>
        <taxon>Tracheophyta</taxon>
        <taxon>Spermatophyta</taxon>
        <taxon>Magnoliopsida</taxon>
        <taxon>eudicotyledons</taxon>
        <taxon>Gunneridae</taxon>
        <taxon>Pentapetalae</taxon>
        <taxon>rosids</taxon>
        <taxon>malvids</taxon>
        <taxon>Malvales</taxon>
        <taxon>Malvaceae</taxon>
        <taxon>Malvoideae</taxon>
        <taxon>Hibiscus</taxon>
    </lineage>
</organism>
<name>A0ABR2DFB4_9ROSI</name>
<proteinExistence type="predicted"/>
<protein>
    <submittedName>
        <fullName evidence="1">Uncharacterized protein</fullName>
    </submittedName>
</protein>
<dbReference type="EMBL" id="JBBPBM010000028">
    <property type="protein sequence ID" value="KAK8537263.1"/>
    <property type="molecule type" value="Genomic_DNA"/>
</dbReference>
<dbReference type="Proteomes" id="UP001472677">
    <property type="component" value="Unassembled WGS sequence"/>
</dbReference>
<evidence type="ECO:0000313" key="2">
    <source>
        <dbReference type="Proteomes" id="UP001472677"/>
    </source>
</evidence>
<comment type="caution">
    <text evidence="1">The sequence shown here is derived from an EMBL/GenBank/DDBJ whole genome shotgun (WGS) entry which is preliminary data.</text>
</comment>
<accession>A0ABR2DFB4</accession>